<dbReference type="OrthoDB" id="9787283at2"/>
<comment type="caution">
    <text evidence="4">The sequence shown here is derived from an EMBL/GenBank/DDBJ whole genome shotgun (WGS) entry which is preliminary data.</text>
</comment>
<proteinExistence type="predicted"/>
<keyword evidence="5" id="KW-1185">Reference proteome</keyword>
<feature type="chain" id="PRO_5038799166" evidence="3">
    <location>
        <begin position="27"/>
        <end position="560"/>
    </location>
</feature>
<accession>A0A5C4T4I0</accession>
<dbReference type="EMBL" id="VDCQ01000035">
    <property type="protein sequence ID" value="TNJ63981.1"/>
    <property type="molecule type" value="Genomic_DNA"/>
</dbReference>
<sequence length="560" mass="61387">MSARSKAGLSMIGLCLAVFVSACSSASTGAAKDGGAGKEGTAAPKTEIPADPYFGKYDPPIEITTVKMIDSTIKYPQGDSIDNNVWTRSLLDKLGIKVKNDWVVDRGQGEQKMNVSIASGNLPQFIPVNAKQLQQLHEAGRLMDLTEVYNKHAAPLTKEVMNQDGTTALASATFGGKLMAIPSTGSSMDGAPLIWIRQDWLDKLKLPAPKTMEDVKAISTAFTTKDPDGNGKNDTIGLLLFKDLYGAFADLKGFFNGYQAYPRLWIKDASGKLAYGSIQPEMKAALASLQDMYKKGEIDKEFGVKDAAKAAELAISNRAGLIYGTMSNPIGYFADNVANNKDAQWVPYPIVSSSGKPVNPQVGFSTSTYYAVLKGTKHPEALLKAINLFVENGWGKGAVENYAEHFNKDGINRHPYMPFVAWPARKNLEIHLHVVKALESKDKSALNPEEVTVYDRIVNWESGKGASSDWARERIYGKNGAFSIINQYVNNKMLTQSEFFAAPTESMVAKESTLNKMELEVFTKIILGDSIDSFDKYVDDWKKLGGDQITQEVNKWHQTK</sequence>
<dbReference type="PANTHER" id="PTHR43649">
    <property type="entry name" value="ARABINOSE-BINDING PROTEIN-RELATED"/>
    <property type="match status" value="1"/>
</dbReference>
<keyword evidence="1 3" id="KW-0732">Signal</keyword>
<dbReference type="CDD" id="cd13580">
    <property type="entry name" value="PBP2_AlgQ_like_1"/>
    <property type="match status" value="1"/>
</dbReference>
<feature type="region of interest" description="Disordered" evidence="2">
    <location>
        <begin position="28"/>
        <end position="51"/>
    </location>
</feature>
<evidence type="ECO:0000256" key="3">
    <source>
        <dbReference type="SAM" id="SignalP"/>
    </source>
</evidence>
<dbReference type="Gene3D" id="3.40.190.10">
    <property type="entry name" value="Periplasmic binding protein-like II"/>
    <property type="match status" value="4"/>
</dbReference>
<gene>
    <name evidence="4" type="ORF">FE784_22770</name>
</gene>
<dbReference type="Proteomes" id="UP000307943">
    <property type="component" value="Unassembled WGS sequence"/>
</dbReference>
<evidence type="ECO:0000313" key="4">
    <source>
        <dbReference type="EMBL" id="TNJ63981.1"/>
    </source>
</evidence>
<dbReference type="PANTHER" id="PTHR43649:SF33">
    <property type="entry name" value="POLYGALACTURONAN_RHAMNOGALACTURONAN-BINDING PROTEIN YTCQ"/>
    <property type="match status" value="1"/>
</dbReference>
<protein>
    <submittedName>
        <fullName evidence="4">Extracellular solute-binding protein</fullName>
    </submittedName>
</protein>
<organism evidence="4 5">
    <name type="scientific">Paenibacillus hemerocallicola</name>
    <dbReference type="NCBI Taxonomy" id="1172614"/>
    <lineage>
        <taxon>Bacteria</taxon>
        <taxon>Bacillati</taxon>
        <taxon>Bacillota</taxon>
        <taxon>Bacilli</taxon>
        <taxon>Bacillales</taxon>
        <taxon>Paenibacillaceae</taxon>
        <taxon>Paenibacillus</taxon>
    </lineage>
</organism>
<reference evidence="4 5" key="1">
    <citation type="submission" date="2019-05" db="EMBL/GenBank/DDBJ databases">
        <title>We sequenced the genome of Paenibacillus hemerocallicola KCTC 33185 for further insight into its adaptation and study the phylogeny of Paenibacillus.</title>
        <authorList>
            <person name="Narsing Rao M.P."/>
        </authorList>
    </citation>
    <scope>NUCLEOTIDE SEQUENCE [LARGE SCALE GENOMIC DNA]</scope>
    <source>
        <strain evidence="4 5">KCTC 33185</strain>
    </source>
</reference>
<evidence type="ECO:0000256" key="2">
    <source>
        <dbReference type="SAM" id="MobiDB-lite"/>
    </source>
</evidence>
<evidence type="ECO:0000256" key="1">
    <source>
        <dbReference type="ARBA" id="ARBA00022729"/>
    </source>
</evidence>
<evidence type="ECO:0000313" key="5">
    <source>
        <dbReference type="Proteomes" id="UP000307943"/>
    </source>
</evidence>
<dbReference type="PROSITE" id="PS51257">
    <property type="entry name" value="PROKAR_LIPOPROTEIN"/>
    <property type="match status" value="1"/>
</dbReference>
<name>A0A5C4T4I0_9BACL</name>
<dbReference type="AlphaFoldDB" id="A0A5C4T4I0"/>
<dbReference type="InterPro" id="IPR050490">
    <property type="entry name" value="Bact_solute-bd_prot1"/>
</dbReference>
<feature type="signal peptide" evidence="3">
    <location>
        <begin position="1"/>
        <end position="26"/>
    </location>
</feature>
<dbReference type="SUPFAM" id="SSF53850">
    <property type="entry name" value="Periplasmic binding protein-like II"/>
    <property type="match status" value="1"/>
</dbReference>
<dbReference type="RefSeq" id="WP_139604528.1">
    <property type="nucleotide sequence ID" value="NZ_VDCQ01000035.1"/>
</dbReference>